<reference evidence="1" key="1">
    <citation type="submission" date="2016-10" db="EMBL/GenBank/DDBJ databases">
        <title>Genome sequence of Streptomyces mangrovisoli MUSC 149.</title>
        <authorList>
            <person name="Lee L.-H."/>
            <person name="Ser H.-L."/>
        </authorList>
    </citation>
    <scope>NUCLEOTIDE SEQUENCE [LARGE SCALE GENOMIC DNA]</scope>
    <source>
        <strain evidence="1">MUSC 149</strain>
    </source>
</reference>
<proteinExistence type="predicted"/>
<sequence length="123" mass="13179">MMMSVSACGGWGGYPAAKNVHESQLVGTWRDPDCGTEVTLKRDGSASATGIPTEMELDGKVTQKVGGAGTWEIGEFRGDQQLEVAAGDTYITFDLYSDKGRLLVGLTVGDPDDMNWCILTRKS</sequence>
<gene>
    <name evidence="1" type="ORF">WN71_007940</name>
</gene>
<name>A0A1J4P0S0_9ACTN</name>
<evidence type="ECO:0000313" key="2">
    <source>
        <dbReference type="Proteomes" id="UP000034196"/>
    </source>
</evidence>
<dbReference type="Proteomes" id="UP000034196">
    <property type="component" value="Unassembled WGS sequence"/>
</dbReference>
<protein>
    <recommendedName>
        <fullName evidence="3">Lipocalin-like domain-containing protein</fullName>
    </recommendedName>
</protein>
<dbReference type="AlphaFoldDB" id="A0A1J4P0S0"/>
<comment type="caution">
    <text evidence="1">The sequence shown here is derived from an EMBL/GenBank/DDBJ whole genome shotgun (WGS) entry which is preliminary data.</text>
</comment>
<keyword evidence="2" id="KW-1185">Reference proteome</keyword>
<evidence type="ECO:0008006" key="3">
    <source>
        <dbReference type="Google" id="ProtNLM"/>
    </source>
</evidence>
<dbReference type="EMBL" id="LAVA02000016">
    <property type="protein sequence ID" value="OIJ68343.1"/>
    <property type="molecule type" value="Genomic_DNA"/>
</dbReference>
<accession>A0A1J4P0S0</accession>
<evidence type="ECO:0000313" key="1">
    <source>
        <dbReference type="EMBL" id="OIJ68343.1"/>
    </source>
</evidence>
<organism evidence="1 2">
    <name type="scientific">Streptomyces mangrovisoli</name>
    <dbReference type="NCBI Taxonomy" id="1428628"/>
    <lineage>
        <taxon>Bacteria</taxon>
        <taxon>Bacillati</taxon>
        <taxon>Actinomycetota</taxon>
        <taxon>Actinomycetes</taxon>
        <taxon>Kitasatosporales</taxon>
        <taxon>Streptomycetaceae</taxon>
        <taxon>Streptomyces</taxon>
    </lineage>
</organism>